<name>A0A0V0QI16_PSEPJ</name>
<comment type="subcellular location">
    <subcellularLocation>
        <location evidence="1">Golgi apparatus membrane</location>
    </subcellularLocation>
</comment>
<dbReference type="OrthoDB" id="3318at2759"/>
<dbReference type="InterPro" id="IPR036034">
    <property type="entry name" value="PDZ_sf"/>
</dbReference>
<keyword evidence="2" id="KW-0677">Repeat</keyword>
<dbReference type="PANTHER" id="PTHR12893:SF0">
    <property type="entry name" value="GRASP65"/>
    <property type="match status" value="1"/>
</dbReference>
<dbReference type="Proteomes" id="UP000054937">
    <property type="component" value="Unassembled WGS sequence"/>
</dbReference>
<dbReference type="InterPro" id="IPR007583">
    <property type="entry name" value="GRASP55_65"/>
</dbReference>
<accession>A0A0V0QI16</accession>
<sequence>MEYDYYQLDKQGYQQKKSDIIKPNGFIQIMELSPISIQLMNQISFQIYLLDYQIQKQSGRKINLKDENLYIEIIKQDQLKSISYVDTQKDLNRQPNLIVKLIKELYKTKECFDYLEENDQKILKEAKEDSEFEKTYIFISQGNQDENEKNFFKIIKDNEGKPLDFIVYNMATRSFRTIQIIPSYQWNNSDGLLGISLRYEKWQDSHELTFKVQNVYKNSPAEKAKLQSSSDYIVGLQKYKYQNEEEMIKYITECEYENDGFIEVAIYNQISKQVRIVKLFPCSKWGGKGSLGLELGSGMLNQIPQIKDSFEEKQLYNSIFNTENEDISIKQNEQYQGNCSQNDQKQNL</sequence>
<evidence type="ECO:0000256" key="4">
    <source>
        <dbReference type="ARBA" id="ARBA00023136"/>
    </source>
</evidence>
<protein>
    <submittedName>
        <fullName evidence="6">PDZ domain</fullName>
    </submittedName>
</protein>
<dbReference type="GO" id="GO:0000139">
    <property type="term" value="C:Golgi membrane"/>
    <property type="evidence" value="ECO:0007669"/>
    <property type="project" value="UniProtKB-SubCell"/>
</dbReference>
<evidence type="ECO:0000313" key="6">
    <source>
        <dbReference type="EMBL" id="KRX01838.1"/>
    </source>
</evidence>
<organism evidence="6 7">
    <name type="scientific">Pseudocohnilembus persalinus</name>
    <name type="common">Ciliate</name>
    <dbReference type="NCBI Taxonomy" id="266149"/>
    <lineage>
        <taxon>Eukaryota</taxon>
        <taxon>Sar</taxon>
        <taxon>Alveolata</taxon>
        <taxon>Ciliophora</taxon>
        <taxon>Intramacronucleata</taxon>
        <taxon>Oligohymenophorea</taxon>
        <taxon>Scuticociliatia</taxon>
        <taxon>Philasterida</taxon>
        <taxon>Pseudocohnilembidae</taxon>
        <taxon>Pseudocohnilembus</taxon>
    </lineage>
</organism>
<proteinExistence type="predicted"/>
<dbReference type="SUPFAM" id="SSF50156">
    <property type="entry name" value="PDZ domain-like"/>
    <property type="match status" value="1"/>
</dbReference>
<keyword evidence="7" id="KW-1185">Reference proteome</keyword>
<dbReference type="EMBL" id="LDAU01000162">
    <property type="protein sequence ID" value="KRX01838.1"/>
    <property type="molecule type" value="Genomic_DNA"/>
</dbReference>
<comment type="caution">
    <text evidence="6">The sequence shown here is derived from an EMBL/GenBank/DDBJ whole genome shotgun (WGS) entry which is preliminary data.</text>
</comment>
<reference evidence="6 7" key="1">
    <citation type="journal article" date="2015" name="Sci. Rep.">
        <title>Genome of the facultative scuticociliatosis pathogen Pseudocohnilembus persalinus provides insight into its virulence through horizontal gene transfer.</title>
        <authorList>
            <person name="Xiong J."/>
            <person name="Wang G."/>
            <person name="Cheng J."/>
            <person name="Tian M."/>
            <person name="Pan X."/>
            <person name="Warren A."/>
            <person name="Jiang C."/>
            <person name="Yuan D."/>
            <person name="Miao W."/>
        </authorList>
    </citation>
    <scope>NUCLEOTIDE SEQUENCE [LARGE SCALE GENOMIC DNA]</scope>
    <source>
        <strain evidence="6">36N120E</strain>
    </source>
</reference>
<evidence type="ECO:0000256" key="2">
    <source>
        <dbReference type="ARBA" id="ARBA00022737"/>
    </source>
</evidence>
<dbReference type="GO" id="GO:0007030">
    <property type="term" value="P:Golgi organization"/>
    <property type="evidence" value="ECO:0007669"/>
    <property type="project" value="TreeGrafter"/>
</dbReference>
<evidence type="ECO:0000256" key="3">
    <source>
        <dbReference type="ARBA" id="ARBA00023034"/>
    </source>
</evidence>
<evidence type="ECO:0000256" key="1">
    <source>
        <dbReference type="ARBA" id="ARBA00004394"/>
    </source>
</evidence>
<dbReference type="AlphaFoldDB" id="A0A0V0QI16"/>
<keyword evidence="4" id="KW-0472">Membrane</keyword>
<dbReference type="Pfam" id="PF04495">
    <property type="entry name" value="GRASP55_65"/>
    <property type="match status" value="1"/>
</dbReference>
<feature type="domain" description="PDZ GRASP-type" evidence="5">
    <location>
        <begin position="208"/>
        <end position="300"/>
    </location>
</feature>
<dbReference type="Gene3D" id="2.30.42.10">
    <property type="match status" value="2"/>
</dbReference>
<dbReference type="InParanoid" id="A0A0V0QI16"/>
<evidence type="ECO:0000313" key="7">
    <source>
        <dbReference type="Proteomes" id="UP000054937"/>
    </source>
</evidence>
<dbReference type="PANTHER" id="PTHR12893">
    <property type="entry name" value="GOLGI REASSEMBLY STACKING PROTEIN GRASP"/>
    <property type="match status" value="1"/>
</dbReference>
<keyword evidence="3" id="KW-0333">Golgi apparatus</keyword>
<evidence type="ECO:0000259" key="5">
    <source>
        <dbReference type="PROSITE" id="PS51865"/>
    </source>
</evidence>
<dbReference type="PROSITE" id="PS51865">
    <property type="entry name" value="PDZ_GRASP"/>
    <property type="match status" value="1"/>
</dbReference>
<dbReference type="InterPro" id="IPR024958">
    <property type="entry name" value="GRASP_PDZ"/>
</dbReference>
<gene>
    <name evidence="6" type="ORF">PPERSA_00460</name>
</gene>